<evidence type="ECO:0000256" key="1">
    <source>
        <dbReference type="ARBA" id="ARBA00004370"/>
    </source>
</evidence>
<gene>
    <name evidence="9" type="primary">ftsQ</name>
    <name evidence="11" type="ORF">GCM10023209_06720</name>
</gene>
<evidence type="ECO:0000256" key="7">
    <source>
        <dbReference type="ARBA" id="ARBA00023136"/>
    </source>
</evidence>
<keyword evidence="4 9" id="KW-0132">Cell division</keyword>
<evidence type="ECO:0000256" key="2">
    <source>
        <dbReference type="ARBA" id="ARBA00022475"/>
    </source>
</evidence>
<comment type="caution">
    <text evidence="11">The sequence shown here is derived from an EMBL/GenBank/DDBJ whole genome shotgun (WGS) entry which is preliminary data.</text>
</comment>
<evidence type="ECO:0000313" key="12">
    <source>
        <dbReference type="Proteomes" id="UP001499910"/>
    </source>
</evidence>
<dbReference type="GO" id="GO:0051301">
    <property type="term" value="P:cell division"/>
    <property type="evidence" value="ECO:0007669"/>
    <property type="project" value="UniProtKB-KW"/>
</dbReference>
<dbReference type="Pfam" id="PF08478">
    <property type="entry name" value="POTRA_1"/>
    <property type="match status" value="1"/>
</dbReference>
<evidence type="ECO:0000256" key="6">
    <source>
        <dbReference type="ARBA" id="ARBA00022989"/>
    </source>
</evidence>
<dbReference type="InterPro" id="IPR034746">
    <property type="entry name" value="POTRA"/>
</dbReference>
<dbReference type="PROSITE" id="PS51779">
    <property type="entry name" value="POTRA"/>
    <property type="match status" value="1"/>
</dbReference>
<dbReference type="InterPro" id="IPR005548">
    <property type="entry name" value="Cell_div_FtsQ/DivIB_C"/>
</dbReference>
<accession>A0ABP9KWV9</accession>
<dbReference type="HAMAP" id="MF_00911">
    <property type="entry name" value="FtsQ_subfam"/>
    <property type="match status" value="1"/>
</dbReference>
<comment type="similarity">
    <text evidence="9">Belongs to the FtsQ/DivIB family. FtsQ subfamily.</text>
</comment>
<name>A0ABP9KWV9_9RHOB</name>
<proteinExistence type="inferred from homology"/>
<protein>
    <recommendedName>
        <fullName evidence="9">Cell division protein FtsQ</fullName>
    </recommendedName>
</protein>
<dbReference type="InterPro" id="IPR045335">
    <property type="entry name" value="FtsQ_C_sf"/>
</dbReference>
<keyword evidence="7 9" id="KW-0472">Membrane</keyword>
<feature type="transmembrane region" description="Helical" evidence="9">
    <location>
        <begin position="34"/>
        <end position="52"/>
    </location>
</feature>
<comment type="subcellular location">
    <subcellularLocation>
        <location evidence="9">Cell inner membrane</location>
        <topology evidence="9">Single-pass type II membrane protein</topology>
    </subcellularLocation>
    <subcellularLocation>
        <location evidence="1">Membrane</location>
    </subcellularLocation>
    <text evidence="9">Localizes to the division septum.</text>
</comment>
<evidence type="ECO:0000259" key="10">
    <source>
        <dbReference type="PROSITE" id="PS51779"/>
    </source>
</evidence>
<evidence type="ECO:0000256" key="5">
    <source>
        <dbReference type="ARBA" id="ARBA00022692"/>
    </source>
</evidence>
<dbReference type="Gene3D" id="3.40.50.11690">
    <property type="entry name" value="Cell division protein FtsQ/DivIB"/>
    <property type="match status" value="1"/>
</dbReference>
<evidence type="ECO:0000256" key="4">
    <source>
        <dbReference type="ARBA" id="ARBA00022618"/>
    </source>
</evidence>
<dbReference type="InterPro" id="IPR013685">
    <property type="entry name" value="POTRA_FtsQ_type"/>
</dbReference>
<dbReference type="EMBL" id="BAABHW010000001">
    <property type="protein sequence ID" value="GAA5067258.1"/>
    <property type="molecule type" value="Genomic_DNA"/>
</dbReference>
<evidence type="ECO:0000313" key="11">
    <source>
        <dbReference type="EMBL" id="GAA5067258.1"/>
    </source>
</evidence>
<keyword evidence="12" id="KW-1185">Reference proteome</keyword>
<dbReference type="Proteomes" id="UP001499910">
    <property type="component" value="Unassembled WGS sequence"/>
</dbReference>
<dbReference type="PANTHER" id="PTHR35851:SF1">
    <property type="entry name" value="CELL DIVISION PROTEIN FTSQ"/>
    <property type="match status" value="1"/>
</dbReference>
<keyword evidence="6 9" id="KW-1133">Transmembrane helix</keyword>
<evidence type="ECO:0000256" key="3">
    <source>
        <dbReference type="ARBA" id="ARBA00022519"/>
    </source>
</evidence>
<sequence length="300" mass="33439">MRSLMRRRNGVDPAPSIWTYRVQRLWLTPFFRRLLRVGLPAFALAFGTLWYFTDEDNVTALVEGVQEIRREIENRPEFRVNLMAIEGASPVVTDEVRGAMGLDLPQSSFDIDLDMLRERLVALPAIADADLRIQSGGILSVTITERVPALIWQTREGTVLIDGEGHFVAGLEDRVPERPLPMVGGAGADMVVDEALALFAVAEPLGDRLRGLVRVGLRRWDVVLDSGLRIQLPETGARAALDRVLALDDVQEILSRDVMRIDLRNPRRPTVQLSPDAMTALRQLRDGEPNPQPLSGDQRG</sequence>
<organism evidence="11 12">
    <name type="scientific">[Roseibacterium] beibuensis</name>
    <dbReference type="NCBI Taxonomy" id="1193142"/>
    <lineage>
        <taxon>Bacteria</taxon>
        <taxon>Pseudomonadati</taxon>
        <taxon>Pseudomonadota</taxon>
        <taxon>Alphaproteobacteria</taxon>
        <taxon>Rhodobacterales</taxon>
        <taxon>Roseobacteraceae</taxon>
        <taxon>Roseicyclus</taxon>
    </lineage>
</organism>
<dbReference type="Pfam" id="PF03799">
    <property type="entry name" value="FtsQ_DivIB_C"/>
    <property type="match status" value="1"/>
</dbReference>
<feature type="domain" description="POTRA" evidence="10">
    <location>
        <begin position="78"/>
        <end position="146"/>
    </location>
</feature>
<keyword evidence="5 9" id="KW-0812">Transmembrane</keyword>
<dbReference type="PANTHER" id="PTHR35851">
    <property type="entry name" value="CELL DIVISION PROTEIN FTSQ"/>
    <property type="match status" value="1"/>
</dbReference>
<evidence type="ECO:0000256" key="9">
    <source>
        <dbReference type="HAMAP-Rule" id="MF_00911"/>
    </source>
</evidence>
<dbReference type="InterPro" id="IPR026579">
    <property type="entry name" value="FtsQ"/>
</dbReference>
<reference evidence="12" key="1">
    <citation type="journal article" date="2019" name="Int. J. Syst. Evol. Microbiol.">
        <title>The Global Catalogue of Microorganisms (GCM) 10K type strain sequencing project: providing services to taxonomists for standard genome sequencing and annotation.</title>
        <authorList>
            <consortium name="The Broad Institute Genomics Platform"/>
            <consortium name="The Broad Institute Genome Sequencing Center for Infectious Disease"/>
            <person name="Wu L."/>
            <person name="Ma J."/>
        </authorList>
    </citation>
    <scope>NUCLEOTIDE SEQUENCE [LARGE SCALE GENOMIC DNA]</scope>
    <source>
        <strain evidence="12">JCM 18015</strain>
    </source>
</reference>
<comment type="function">
    <text evidence="9">Essential cell division protein.</text>
</comment>
<keyword evidence="2 9" id="KW-1003">Cell membrane</keyword>
<evidence type="ECO:0000256" key="8">
    <source>
        <dbReference type="ARBA" id="ARBA00023306"/>
    </source>
</evidence>
<keyword evidence="3 9" id="KW-0997">Cell inner membrane</keyword>
<dbReference type="RefSeq" id="WP_259546674.1">
    <property type="nucleotide sequence ID" value="NZ_BAABHW010000001.1"/>
</dbReference>
<keyword evidence="8 9" id="KW-0131">Cell cycle</keyword>